<name>A0AAD4CF85_ASPNN</name>
<protein>
    <recommendedName>
        <fullName evidence="1">Nucleoside phosphorylase domain-containing protein</fullName>
    </recommendedName>
</protein>
<dbReference type="PANTHER" id="PTHR46082:SF11">
    <property type="entry name" value="AAA+ ATPASE DOMAIN-CONTAINING PROTEIN-RELATED"/>
    <property type="match status" value="1"/>
</dbReference>
<dbReference type="PANTHER" id="PTHR46082">
    <property type="entry name" value="ATP/GTP-BINDING PROTEIN-RELATED"/>
    <property type="match status" value="1"/>
</dbReference>
<dbReference type="Pfam" id="PF01048">
    <property type="entry name" value="PNP_UDP_1"/>
    <property type="match status" value="1"/>
</dbReference>
<evidence type="ECO:0000259" key="1">
    <source>
        <dbReference type="Pfam" id="PF01048"/>
    </source>
</evidence>
<dbReference type="Proteomes" id="UP001194746">
    <property type="component" value="Unassembled WGS sequence"/>
</dbReference>
<gene>
    <name evidence="2" type="ORF">FE257_012948</name>
</gene>
<dbReference type="EMBL" id="VCAU01000096">
    <property type="protein sequence ID" value="KAF9885426.1"/>
    <property type="molecule type" value="Genomic_DNA"/>
</dbReference>
<dbReference type="SUPFAM" id="SSF53167">
    <property type="entry name" value="Purine and uridine phosphorylases"/>
    <property type="match status" value="1"/>
</dbReference>
<dbReference type="Gene3D" id="3.40.50.1580">
    <property type="entry name" value="Nucleoside phosphorylase domain"/>
    <property type="match status" value="1"/>
</dbReference>
<dbReference type="AlphaFoldDB" id="A0AAD4CF85"/>
<dbReference type="InterPro" id="IPR053137">
    <property type="entry name" value="NLR-like"/>
</dbReference>
<comment type="caution">
    <text evidence="2">The sequence shown here is derived from an EMBL/GenBank/DDBJ whole genome shotgun (WGS) entry which is preliminary data.</text>
</comment>
<accession>A0AAD4CF85</accession>
<reference evidence="2" key="2">
    <citation type="submission" date="2020-02" db="EMBL/GenBank/DDBJ databases">
        <authorList>
            <person name="Gilchrist C.L.M."/>
            <person name="Chooi Y.-H."/>
        </authorList>
    </citation>
    <scope>NUCLEOTIDE SEQUENCE</scope>
    <source>
        <strain evidence="2">MST-FP2251</strain>
    </source>
</reference>
<dbReference type="InterPro" id="IPR035994">
    <property type="entry name" value="Nucleoside_phosphorylase_sf"/>
</dbReference>
<reference evidence="2" key="1">
    <citation type="journal article" date="2019" name="Beilstein J. Org. Chem.">
        <title>Nanangenines: drimane sesquiterpenoids as the dominant metabolite cohort of a novel Australian fungus, Aspergillus nanangensis.</title>
        <authorList>
            <person name="Lacey H.J."/>
            <person name="Gilchrist C.L.M."/>
            <person name="Crombie A."/>
            <person name="Kalaitzis J.A."/>
            <person name="Vuong D."/>
            <person name="Rutledge P.J."/>
            <person name="Turner P."/>
            <person name="Pitt J.I."/>
            <person name="Lacey E."/>
            <person name="Chooi Y.H."/>
            <person name="Piggott A.M."/>
        </authorList>
    </citation>
    <scope>NUCLEOTIDE SEQUENCE</scope>
    <source>
        <strain evidence="2">MST-FP2251</strain>
    </source>
</reference>
<sequence length="311" mass="34175">MSSINDYTVAWICAIAEEYTAAIALLDKQYEPPQGFRNNLGEFTFGRIGKHNVAIGVCGKGDYGTTSAAWVSKIMITHLPKIQYGLVVGVAGGVPSRRHDIRLGDVVVSVPSNGNSGMLHYGGGEYIQGGGCKYRTSHLPAPPQALLSAVKKLEHHHRHEGHKLNGVVERAFAKWTRLQRKYRRPDPGTDRLYRSDSFHSIDSDGDCGTHCDHSGLVLRPRRTRNPHDPVIHHGLIASGDLVVKDSQTRDRLGMEKDILCFEMEAAGAMSVLPCLAVRGICDYADSHKNKDWQGYAAMVAAAYAKDVLYQV</sequence>
<dbReference type="GO" id="GO:0009116">
    <property type="term" value="P:nucleoside metabolic process"/>
    <property type="evidence" value="ECO:0007669"/>
    <property type="project" value="InterPro"/>
</dbReference>
<proteinExistence type="predicted"/>
<evidence type="ECO:0000313" key="3">
    <source>
        <dbReference type="Proteomes" id="UP001194746"/>
    </source>
</evidence>
<keyword evidence="3" id="KW-1185">Reference proteome</keyword>
<dbReference type="GO" id="GO:0003824">
    <property type="term" value="F:catalytic activity"/>
    <property type="evidence" value="ECO:0007669"/>
    <property type="project" value="InterPro"/>
</dbReference>
<evidence type="ECO:0000313" key="2">
    <source>
        <dbReference type="EMBL" id="KAF9885426.1"/>
    </source>
</evidence>
<dbReference type="InterPro" id="IPR000845">
    <property type="entry name" value="Nucleoside_phosphorylase_d"/>
</dbReference>
<organism evidence="2 3">
    <name type="scientific">Aspergillus nanangensis</name>
    <dbReference type="NCBI Taxonomy" id="2582783"/>
    <lineage>
        <taxon>Eukaryota</taxon>
        <taxon>Fungi</taxon>
        <taxon>Dikarya</taxon>
        <taxon>Ascomycota</taxon>
        <taxon>Pezizomycotina</taxon>
        <taxon>Eurotiomycetes</taxon>
        <taxon>Eurotiomycetidae</taxon>
        <taxon>Eurotiales</taxon>
        <taxon>Aspergillaceae</taxon>
        <taxon>Aspergillus</taxon>
        <taxon>Aspergillus subgen. Circumdati</taxon>
    </lineage>
</organism>
<feature type="domain" description="Nucleoside phosphorylase" evidence="1">
    <location>
        <begin position="9"/>
        <end position="153"/>
    </location>
</feature>